<dbReference type="Gene3D" id="3.10.129.10">
    <property type="entry name" value="Hotdog Thioesterase"/>
    <property type="match status" value="1"/>
</dbReference>
<evidence type="ECO:0000313" key="1">
    <source>
        <dbReference type="EMBL" id="MBO1318883.1"/>
    </source>
</evidence>
<name>A0A8J7U411_9BACT</name>
<dbReference type="SUPFAM" id="SSF54637">
    <property type="entry name" value="Thioesterase/thiol ester dehydrase-isomerase"/>
    <property type="match status" value="1"/>
</dbReference>
<protein>
    <submittedName>
        <fullName evidence="1">Acyl-CoA thioesterase</fullName>
    </submittedName>
</protein>
<dbReference type="AlphaFoldDB" id="A0A8J7U411"/>
<reference evidence="1" key="1">
    <citation type="submission" date="2021-03" db="EMBL/GenBank/DDBJ databases">
        <authorList>
            <person name="Wang G."/>
        </authorList>
    </citation>
    <scope>NUCLEOTIDE SEQUENCE</scope>
    <source>
        <strain evidence="1">KCTC 12899</strain>
    </source>
</reference>
<dbReference type="CDD" id="cd00586">
    <property type="entry name" value="4HBT"/>
    <property type="match status" value="1"/>
</dbReference>
<accession>A0A8J7U411</accession>
<keyword evidence="2" id="KW-1185">Reference proteome</keyword>
<organism evidence="1 2">
    <name type="scientific">Acanthopleuribacter pedis</name>
    <dbReference type="NCBI Taxonomy" id="442870"/>
    <lineage>
        <taxon>Bacteria</taxon>
        <taxon>Pseudomonadati</taxon>
        <taxon>Acidobacteriota</taxon>
        <taxon>Holophagae</taxon>
        <taxon>Acanthopleuribacterales</taxon>
        <taxon>Acanthopleuribacteraceae</taxon>
        <taxon>Acanthopleuribacter</taxon>
    </lineage>
</organism>
<proteinExistence type="predicted"/>
<dbReference type="RefSeq" id="WP_207858701.1">
    <property type="nucleotide sequence ID" value="NZ_JAFREP010000007.1"/>
</dbReference>
<gene>
    <name evidence="1" type="ORF">J3U88_10465</name>
</gene>
<dbReference type="Pfam" id="PF13279">
    <property type="entry name" value="4HBT_2"/>
    <property type="match status" value="1"/>
</dbReference>
<evidence type="ECO:0000313" key="2">
    <source>
        <dbReference type="Proteomes" id="UP000664417"/>
    </source>
</evidence>
<dbReference type="EMBL" id="JAFREP010000007">
    <property type="protein sequence ID" value="MBO1318883.1"/>
    <property type="molecule type" value="Genomic_DNA"/>
</dbReference>
<sequence>MHEVEIVHEVPFHDVDALDVVWHGHYYKYFELARTALFRGSWLDIADMRDLGYVFPVIESQCRHIHPLFYGSKALIRAKFVETEYRLKVAYALERVRDGKRVARGHTVQVAVKAENGELCMVTPEPVLERLAREPRSLEAEPPVVGPLAINHPVAREKQTKGNR</sequence>
<comment type="caution">
    <text evidence="1">The sequence shown here is derived from an EMBL/GenBank/DDBJ whole genome shotgun (WGS) entry which is preliminary data.</text>
</comment>
<dbReference type="InterPro" id="IPR029069">
    <property type="entry name" value="HotDog_dom_sf"/>
</dbReference>
<dbReference type="Proteomes" id="UP000664417">
    <property type="component" value="Unassembled WGS sequence"/>
</dbReference>